<keyword evidence="6" id="KW-1015">Disulfide bond</keyword>
<keyword evidence="14" id="KW-1185">Reference proteome</keyword>
<dbReference type="AlphaFoldDB" id="B8FIY7"/>
<dbReference type="Gene3D" id="3.40.30.10">
    <property type="entry name" value="Glutaredoxin"/>
    <property type="match status" value="1"/>
</dbReference>
<organism evidence="13 14">
    <name type="scientific">Desulfatibacillum aliphaticivorans</name>
    <dbReference type="NCBI Taxonomy" id="218208"/>
    <lineage>
        <taxon>Bacteria</taxon>
        <taxon>Pseudomonadati</taxon>
        <taxon>Thermodesulfobacteriota</taxon>
        <taxon>Desulfobacteria</taxon>
        <taxon>Desulfobacterales</taxon>
        <taxon>Desulfatibacillaceae</taxon>
        <taxon>Desulfatibacillum</taxon>
    </lineage>
</organism>
<dbReference type="InterPro" id="IPR023393">
    <property type="entry name" value="START-like_dom_sf"/>
</dbReference>
<feature type="domain" description="Thioredoxin" evidence="12">
    <location>
        <begin position="7"/>
        <end position="159"/>
    </location>
</feature>
<evidence type="ECO:0000313" key="13">
    <source>
        <dbReference type="EMBL" id="ACL04378.1"/>
    </source>
</evidence>
<comment type="function">
    <text evidence="1">Thiol-specific peroxidase that catalyzes the reduction of hydrogen peroxide and organic hydroperoxides to water and alcohols, respectively. Plays a role in cell protection against oxidative stress by detoxifying peroxides and as sensor of hydrogen peroxide-mediated signaling events.</text>
</comment>
<dbReference type="InterPro" id="IPR013766">
    <property type="entry name" value="Thioredoxin_domain"/>
</dbReference>
<dbReference type="GO" id="GO:0008379">
    <property type="term" value="F:thioredoxin peroxidase activity"/>
    <property type="evidence" value="ECO:0007669"/>
    <property type="project" value="TreeGrafter"/>
</dbReference>
<dbReference type="GO" id="GO:0005737">
    <property type="term" value="C:cytoplasm"/>
    <property type="evidence" value="ECO:0007669"/>
    <property type="project" value="TreeGrafter"/>
</dbReference>
<evidence type="ECO:0000256" key="7">
    <source>
        <dbReference type="ARBA" id="ARBA00023284"/>
    </source>
</evidence>
<sequence>MDSGEILQVGRPAPFVRALNQSGKAMSFRDLLGEKQHVVLCFCRGHWCPAGVARLGEINGCVEDLRGLEASVYAVSTDSMEQSAAMHREMGLKFNILSDPDCNMVKAWGLFNPYESGGVAKPALAVLDKNGVVRYLAFDGVVCHVPFSKVKEFLKQRLAEGAHQGMDAPSSLAKIKASTVIQTGRNVLQRGSRANWKHYVLAPLEVGMLLHDSVYGAQRVFLSREYPAPPEEVFPHFSTPELMNRFLDAVLTRIKASPTDEDNPNGVGSVRKVKIGPSTLEETITRLEPPYLCQYVISKGSPLKDYTGTILVSRTQTGSRVVWTMTFKARAPYTGRLIAKAMEAGFSKGLKTLSGQLN</sequence>
<keyword evidence="4" id="KW-0049">Antioxidant</keyword>
<dbReference type="InterPro" id="IPR036249">
    <property type="entry name" value="Thioredoxin-like_sf"/>
</dbReference>
<keyword evidence="7" id="KW-0676">Redox-active center</keyword>
<dbReference type="CDD" id="cd07821">
    <property type="entry name" value="PYR_PYL_RCAR_like"/>
    <property type="match status" value="1"/>
</dbReference>
<name>B8FIY7_DESAL</name>
<comment type="similarity">
    <text evidence="9">Belongs to the peroxiredoxin family. BCP/PrxQ subfamily.</text>
</comment>
<dbReference type="InterPro" id="IPR000866">
    <property type="entry name" value="AhpC/TSA"/>
</dbReference>
<evidence type="ECO:0000256" key="4">
    <source>
        <dbReference type="ARBA" id="ARBA00022862"/>
    </source>
</evidence>
<keyword evidence="5" id="KW-0560">Oxidoreductase</keyword>
<accession>B8FIY7</accession>
<dbReference type="Proteomes" id="UP000000739">
    <property type="component" value="Chromosome"/>
</dbReference>
<dbReference type="KEGG" id="dal:Dalk_2686"/>
<evidence type="ECO:0000256" key="10">
    <source>
        <dbReference type="ARBA" id="ARBA00042639"/>
    </source>
</evidence>
<evidence type="ECO:0000313" key="14">
    <source>
        <dbReference type="Proteomes" id="UP000000739"/>
    </source>
</evidence>
<dbReference type="PROSITE" id="PS51352">
    <property type="entry name" value="THIOREDOXIN_2"/>
    <property type="match status" value="1"/>
</dbReference>
<protein>
    <recommendedName>
        <fullName evidence="2">thioredoxin-dependent peroxiredoxin</fullName>
        <ecNumber evidence="2">1.11.1.24</ecNumber>
    </recommendedName>
    <alternativeName>
        <fullName evidence="8">Thioredoxin peroxidase</fullName>
    </alternativeName>
    <alternativeName>
        <fullName evidence="10">Thioredoxin-dependent peroxiredoxin Bcp</fullName>
    </alternativeName>
</protein>
<proteinExistence type="inferred from homology"/>
<dbReference type="Gene3D" id="3.30.530.20">
    <property type="match status" value="1"/>
</dbReference>
<dbReference type="EMBL" id="CP001322">
    <property type="protein sequence ID" value="ACL04378.1"/>
    <property type="molecule type" value="Genomic_DNA"/>
</dbReference>
<dbReference type="SUPFAM" id="SSF52833">
    <property type="entry name" value="Thioredoxin-like"/>
    <property type="match status" value="1"/>
</dbReference>
<evidence type="ECO:0000256" key="5">
    <source>
        <dbReference type="ARBA" id="ARBA00023002"/>
    </source>
</evidence>
<dbReference type="PANTHER" id="PTHR42801:SF4">
    <property type="entry name" value="AHPC_TSA FAMILY PROTEIN"/>
    <property type="match status" value="1"/>
</dbReference>
<dbReference type="InterPro" id="IPR019587">
    <property type="entry name" value="Polyketide_cyclase/dehydratase"/>
</dbReference>
<dbReference type="SUPFAM" id="SSF55961">
    <property type="entry name" value="Bet v1-like"/>
    <property type="match status" value="1"/>
</dbReference>
<evidence type="ECO:0000256" key="2">
    <source>
        <dbReference type="ARBA" id="ARBA00013017"/>
    </source>
</evidence>
<dbReference type="EC" id="1.11.1.24" evidence="2"/>
<evidence type="ECO:0000256" key="6">
    <source>
        <dbReference type="ARBA" id="ARBA00023157"/>
    </source>
</evidence>
<evidence type="ECO:0000259" key="12">
    <source>
        <dbReference type="PROSITE" id="PS51352"/>
    </source>
</evidence>
<dbReference type="eggNOG" id="COG3832">
    <property type="taxonomic scope" value="Bacteria"/>
</dbReference>
<dbReference type="eggNOG" id="COG1225">
    <property type="taxonomic scope" value="Bacteria"/>
</dbReference>
<evidence type="ECO:0000256" key="1">
    <source>
        <dbReference type="ARBA" id="ARBA00003330"/>
    </source>
</evidence>
<evidence type="ECO:0000256" key="3">
    <source>
        <dbReference type="ARBA" id="ARBA00022559"/>
    </source>
</evidence>
<evidence type="ECO:0000256" key="11">
    <source>
        <dbReference type="ARBA" id="ARBA00049091"/>
    </source>
</evidence>
<dbReference type="InterPro" id="IPR050924">
    <property type="entry name" value="Peroxiredoxin_BCP/PrxQ"/>
</dbReference>
<dbReference type="HOGENOM" id="CLU_773220_0_0_7"/>
<dbReference type="RefSeq" id="WP_015947448.1">
    <property type="nucleotide sequence ID" value="NC_011768.1"/>
</dbReference>
<evidence type="ECO:0000256" key="8">
    <source>
        <dbReference type="ARBA" id="ARBA00032824"/>
    </source>
</evidence>
<evidence type="ECO:0000256" key="9">
    <source>
        <dbReference type="ARBA" id="ARBA00038489"/>
    </source>
</evidence>
<dbReference type="Pfam" id="PF00578">
    <property type="entry name" value="AhpC-TSA"/>
    <property type="match status" value="1"/>
</dbReference>
<dbReference type="GO" id="GO:0034599">
    <property type="term" value="P:cellular response to oxidative stress"/>
    <property type="evidence" value="ECO:0007669"/>
    <property type="project" value="TreeGrafter"/>
</dbReference>
<reference evidence="13 14" key="1">
    <citation type="journal article" date="2012" name="Environ. Microbiol.">
        <title>The genome sequence of Desulfatibacillum alkenivorans AK-01: a blueprint for anaerobic alkane oxidation.</title>
        <authorList>
            <person name="Callaghan A.V."/>
            <person name="Morris B.E."/>
            <person name="Pereira I.A."/>
            <person name="McInerney M.J."/>
            <person name="Austin R.N."/>
            <person name="Groves J.T."/>
            <person name="Kukor J.J."/>
            <person name="Suflita J.M."/>
            <person name="Young L.Y."/>
            <person name="Zylstra G.J."/>
            <person name="Wawrik B."/>
        </authorList>
    </citation>
    <scope>NUCLEOTIDE SEQUENCE [LARGE SCALE GENOMIC DNA]</scope>
    <source>
        <strain evidence="13 14">AK-01</strain>
    </source>
</reference>
<comment type="catalytic activity">
    <reaction evidence="11">
        <text>a hydroperoxide + [thioredoxin]-dithiol = an alcohol + [thioredoxin]-disulfide + H2O</text>
        <dbReference type="Rhea" id="RHEA:62620"/>
        <dbReference type="Rhea" id="RHEA-COMP:10698"/>
        <dbReference type="Rhea" id="RHEA-COMP:10700"/>
        <dbReference type="ChEBI" id="CHEBI:15377"/>
        <dbReference type="ChEBI" id="CHEBI:29950"/>
        <dbReference type="ChEBI" id="CHEBI:30879"/>
        <dbReference type="ChEBI" id="CHEBI:35924"/>
        <dbReference type="ChEBI" id="CHEBI:50058"/>
        <dbReference type="EC" id="1.11.1.24"/>
    </reaction>
</comment>
<dbReference type="PANTHER" id="PTHR42801">
    <property type="entry name" value="THIOREDOXIN-DEPENDENT PEROXIDE REDUCTASE"/>
    <property type="match status" value="1"/>
</dbReference>
<dbReference type="GO" id="GO:0045454">
    <property type="term" value="P:cell redox homeostasis"/>
    <property type="evidence" value="ECO:0007669"/>
    <property type="project" value="TreeGrafter"/>
</dbReference>
<keyword evidence="3" id="KW-0575">Peroxidase</keyword>
<gene>
    <name evidence="13" type="ordered locus">Dalk_2686</name>
</gene>
<dbReference type="Pfam" id="PF10604">
    <property type="entry name" value="Polyketide_cyc2"/>
    <property type="match status" value="1"/>
</dbReference>